<proteinExistence type="predicted"/>
<dbReference type="Proteomes" id="UP000005540">
    <property type="component" value="Unassembled WGS sequence"/>
</dbReference>
<protein>
    <submittedName>
        <fullName evidence="1">Uncharacterized protein</fullName>
    </submittedName>
</protein>
<keyword evidence="2" id="KW-1185">Reference proteome</keyword>
<dbReference type="EMBL" id="ABZS01000073">
    <property type="protein sequence ID" value="EEP60612.1"/>
    <property type="molecule type" value="Genomic_DNA"/>
</dbReference>
<reference evidence="1 2" key="1">
    <citation type="submission" date="2009-04" db="EMBL/GenBank/DDBJ databases">
        <authorList>
            <person name="Reysenbach A.-L."/>
            <person name="Heidelberg J.F."/>
            <person name="Nelson W.C."/>
        </authorList>
    </citation>
    <scope>NUCLEOTIDE SEQUENCE [LARGE SCALE GENOMIC DNA]</scope>
    <source>
        <strain evidence="1 2">SS-5</strain>
    </source>
</reference>
<sequence length="45" mass="5144">MRNSVKVGDSSPAVGWQRRLSPMLIFNLGCHTEVVRPKDLLFKFL</sequence>
<accession>C4FJY8</accession>
<organism evidence="1 2">
    <name type="scientific">Sulfurihydrogenibium yellowstonense SS-5</name>
    <dbReference type="NCBI Taxonomy" id="432331"/>
    <lineage>
        <taxon>Bacteria</taxon>
        <taxon>Pseudomonadati</taxon>
        <taxon>Aquificota</taxon>
        <taxon>Aquificia</taxon>
        <taxon>Aquificales</taxon>
        <taxon>Hydrogenothermaceae</taxon>
        <taxon>Sulfurihydrogenibium</taxon>
    </lineage>
</organism>
<gene>
    <name evidence="1" type="ORF">SULYE_0888</name>
</gene>
<dbReference type="AlphaFoldDB" id="C4FJY8"/>
<evidence type="ECO:0000313" key="1">
    <source>
        <dbReference type="EMBL" id="EEP60612.1"/>
    </source>
</evidence>
<evidence type="ECO:0000313" key="2">
    <source>
        <dbReference type="Proteomes" id="UP000005540"/>
    </source>
</evidence>
<name>C4FJY8_9AQUI</name>
<comment type="caution">
    <text evidence="1">The sequence shown here is derived from an EMBL/GenBank/DDBJ whole genome shotgun (WGS) entry which is preliminary data.</text>
</comment>